<dbReference type="EMBL" id="FBVY01000042">
    <property type="protein sequence ID" value="CUX02125.1"/>
    <property type="molecule type" value="Genomic_DNA"/>
</dbReference>
<dbReference type="AlphaFoldDB" id="A0A9W5B771"/>
<evidence type="ECO:0000256" key="1">
    <source>
        <dbReference type="SAM" id="MobiDB-lite"/>
    </source>
</evidence>
<protein>
    <submittedName>
        <fullName evidence="2">Uncharacterized protein</fullName>
    </submittedName>
</protein>
<reference evidence="2 3" key="1">
    <citation type="submission" date="2016-01" db="EMBL/GenBank/DDBJ databases">
        <authorList>
            <person name="Regsiter A."/>
            <person name="william w."/>
        </authorList>
    </citation>
    <scope>NUCLEOTIDE SEQUENCE [LARGE SCALE GENOMIC DNA]</scope>
    <source>
        <strain evidence="2 3">CFBP 5494</strain>
    </source>
</reference>
<accession>A0A9W5B771</accession>
<comment type="caution">
    <text evidence="2">The sequence shown here is derived from an EMBL/GenBank/DDBJ whole genome shotgun (WGS) entry which is preliminary data.</text>
</comment>
<feature type="region of interest" description="Disordered" evidence="1">
    <location>
        <begin position="1"/>
        <end position="29"/>
    </location>
</feature>
<feature type="region of interest" description="Disordered" evidence="1">
    <location>
        <begin position="58"/>
        <end position="93"/>
    </location>
</feature>
<name>A0A9W5B771_9HYPH</name>
<feature type="compositionally biased region" description="Basic residues" evidence="1">
    <location>
        <begin position="13"/>
        <end position="23"/>
    </location>
</feature>
<evidence type="ECO:0000313" key="3">
    <source>
        <dbReference type="Proteomes" id="UP000191933"/>
    </source>
</evidence>
<dbReference type="Proteomes" id="UP000191933">
    <property type="component" value="Unassembled WGS sequence"/>
</dbReference>
<gene>
    <name evidence="2" type="ORF">AGR2A_pa40083</name>
</gene>
<organism evidence="2 3">
    <name type="scientific">Agrobacterium genomosp. 2 str. CFBP 5494</name>
    <dbReference type="NCBI Taxonomy" id="1183436"/>
    <lineage>
        <taxon>Bacteria</taxon>
        <taxon>Pseudomonadati</taxon>
        <taxon>Pseudomonadota</taxon>
        <taxon>Alphaproteobacteria</taxon>
        <taxon>Hyphomicrobiales</taxon>
        <taxon>Rhizobiaceae</taxon>
        <taxon>Rhizobium/Agrobacterium group</taxon>
        <taxon>Agrobacterium</taxon>
        <taxon>Agrobacterium tumefaciens complex</taxon>
    </lineage>
</organism>
<sequence>MILQIRGSGEQHRHGRQLGRRGKDKQTNGADCAAASLIGKHGLRFRIMVAAMLISDGNTGLGRAGVMSSRLGSGRAEEDGDGNKDHANPQHQR</sequence>
<keyword evidence="3" id="KW-1185">Reference proteome</keyword>
<feature type="compositionally biased region" description="Basic and acidic residues" evidence="1">
    <location>
        <begin position="75"/>
        <end position="93"/>
    </location>
</feature>
<proteinExistence type="predicted"/>
<evidence type="ECO:0000313" key="2">
    <source>
        <dbReference type="EMBL" id="CUX02125.1"/>
    </source>
</evidence>